<dbReference type="PROSITE" id="PS50870">
    <property type="entry name" value="AH"/>
    <property type="match status" value="1"/>
</dbReference>
<dbReference type="RefSeq" id="XP_006819747.1">
    <property type="nucleotide sequence ID" value="XM_006819684.1"/>
</dbReference>
<dbReference type="CDD" id="cd07660">
    <property type="entry name" value="BAR_Arfaptin"/>
    <property type="match status" value="1"/>
</dbReference>
<dbReference type="SUPFAM" id="SSF103657">
    <property type="entry name" value="BAR/IMD domain-like"/>
    <property type="match status" value="1"/>
</dbReference>
<evidence type="ECO:0000313" key="3">
    <source>
        <dbReference type="Proteomes" id="UP000694865"/>
    </source>
</evidence>
<dbReference type="SMART" id="SM01015">
    <property type="entry name" value="Arfaptin"/>
    <property type="match status" value="1"/>
</dbReference>
<proteinExistence type="predicted"/>
<evidence type="ECO:0000259" key="2">
    <source>
        <dbReference type="PROSITE" id="PS50870"/>
    </source>
</evidence>
<feature type="region of interest" description="Disordered" evidence="1">
    <location>
        <begin position="1"/>
        <end position="82"/>
    </location>
</feature>
<name>A0ABM0MIA6_SACKO</name>
<dbReference type="InterPro" id="IPR030798">
    <property type="entry name" value="Arfaptin_fam"/>
</dbReference>
<protein>
    <submittedName>
        <fullName evidence="4">Arfaptin-2-like</fullName>
    </submittedName>
</protein>
<evidence type="ECO:0000313" key="4">
    <source>
        <dbReference type="RefSeq" id="XP_006819747.1"/>
    </source>
</evidence>
<dbReference type="Gene3D" id="1.20.1270.60">
    <property type="entry name" value="Arfaptin homology (AH) domain/BAR domain"/>
    <property type="match status" value="1"/>
</dbReference>
<dbReference type="PANTHER" id="PTHR12141">
    <property type="entry name" value="ARFAPTIN-RELATED"/>
    <property type="match status" value="1"/>
</dbReference>
<dbReference type="PANTHER" id="PTHR12141:SF5">
    <property type="entry name" value="ARFAPTIN"/>
    <property type="match status" value="1"/>
</dbReference>
<gene>
    <name evidence="4" type="primary">LOC100373374</name>
</gene>
<sequence>MMSDLGYSNVHIDHGEAPNGTETDDTFEQDLKNMLRDGPNLTDSSSTVQGGAIQSPSGQFTGIDLTSPPRTTIPITPPTVVPSDAAASRLANLQGGTEDNGSFQTQHSTSGNVYGGSTHEGYSAGGMSTGHGAMTTGPGGTGSQRFLENSKSKIDAIKTWSVSTYKCTRQMISEKLGRGSRTVDLQLEAQIEVLRDTQRKYANILRLSRALTNHFYQVVQTQRALGEAFTDLAVKSPELQDEFTYNSETQRSLCKNGETLLGALNFFTSNVNTLCHKTMEDTLLTVRQYETARVEYDAYRTDMESLQLGPRDGGTATKLEEAKTKHNLHKEKFDKLRADVAIKLKFLEENKVKVMHKQLLLFHNAISAYFSGNQDALDATLKQFSIKLKTPSETVPSFLETDQQH</sequence>
<dbReference type="InterPro" id="IPR027267">
    <property type="entry name" value="AH/BAR_dom_sf"/>
</dbReference>
<dbReference type="Pfam" id="PF06456">
    <property type="entry name" value="Arfaptin"/>
    <property type="match status" value="1"/>
</dbReference>
<organism evidence="3 4">
    <name type="scientific">Saccoglossus kowalevskii</name>
    <name type="common">Acorn worm</name>
    <dbReference type="NCBI Taxonomy" id="10224"/>
    <lineage>
        <taxon>Eukaryota</taxon>
        <taxon>Metazoa</taxon>
        <taxon>Hemichordata</taxon>
        <taxon>Enteropneusta</taxon>
        <taxon>Harrimaniidae</taxon>
        <taxon>Saccoglossus</taxon>
    </lineage>
</organism>
<reference evidence="4" key="1">
    <citation type="submission" date="2025-08" db="UniProtKB">
        <authorList>
            <consortium name="RefSeq"/>
        </authorList>
    </citation>
    <scope>IDENTIFICATION</scope>
    <source>
        <tissue evidence="4">Testes</tissue>
    </source>
</reference>
<dbReference type="InterPro" id="IPR010504">
    <property type="entry name" value="AH_dom"/>
</dbReference>
<dbReference type="Proteomes" id="UP000694865">
    <property type="component" value="Unplaced"/>
</dbReference>
<keyword evidence="3" id="KW-1185">Reference proteome</keyword>
<evidence type="ECO:0000256" key="1">
    <source>
        <dbReference type="SAM" id="MobiDB-lite"/>
    </source>
</evidence>
<accession>A0ABM0MIA6</accession>
<feature type="domain" description="AH" evidence="2">
    <location>
        <begin position="182"/>
        <end position="382"/>
    </location>
</feature>
<feature type="compositionally biased region" description="Polar residues" evidence="1">
    <location>
        <begin position="41"/>
        <end position="60"/>
    </location>
</feature>
<dbReference type="GeneID" id="100373374"/>